<dbReference type="Pfam" id="PF19028">
    <property type="entry name" value="TSP1_spondin"/>
    <property type="match status" value="6"/>
</dbReference>
<dbReference type="FunFam" id="2.20.100.10:FF:000020">
    <property type="entry name" value="Thrombospondin type 1 domain containing 7A"/>
    <property type="match status" value="1"/>
</dbReference>
<feature type="domain" description="Spondin-like TSP1" evidence="17">
    <location>
        <begin position="128"/>
        <end position="179"/>
    </location>
</feature>
<keyword evidence="9 16" id="KW-1133">Transmembrane helix</keyword>
<evidence type="ECO:0000256" key="11">
    <source>
        <dbReference type="ARBA" id="ARBA00023157"/>
    </source>
</evidence>
<dbReference type="FunFam" id="2.20.100.10:FF:000018">
    <property type="entry name" value="Thrombospondin type 1 domain containing 7A"/>
    <property type="match status" value="1"/>
</dbReference>
<dbReference type="FunFam" id="2.20.100.10:FF:000017">
    <property type="entry name" value="Thrombospondin type 1 domain containing 7A"/>
    <property type="match status" value="1"/>
</dbReference>
<evidence type="ECO:0000256" key="8">
    <source>
        <dbReference type="ARBA" id="ARBA00022782"/>
    </source>
</evidence>
<evidence type="ECO:0000256" key="7">
    <source>
        <dbReference type="ARBA" id="ARBA00022737"/>
    </source>
</evidence>
<keyword evidence="13" id="KW-0966">Cell projection</keyword>
<feature type="compositionally biased region" description="Basic and acidic residues" evidence="15">
    <location>
        <begin position="277"/>
        <end position="298"/>
    </location>
</feature>
<dbReference type="PANTHER" id="PTHR11311:SF8">
    <property type="entry name" value="THROMBOSPONDIN TYPE-1 DOMAIN-CONTAINING PROTEIN 7A"/>
    <property type="match status" value="1"/>
</dbReference>
<evidence type="ECO:0000256" key="10">
    <source>
        <dbReference type="ARBA" id="ARBA00023136"/>
    </source>
</evidence>
<sequence>MGSECGPGGSQSRAVWCAHSEGWTTLQTNCPQSERPDNQQTCFRVCDWHKELYDWQLGPWNQCAPVSLRNPAVTRPTVCTRGEEGIQTREVACVQKSNSAPAEDTICEYFEPRPRLEQACLIPCPQDCIVSEFSPWSLCSKTCGSGLQNRIRSVLAPPLFGGSACPNLTEFQLCYEEDCEDEENMYSLRVGPWGDCIIPPSRQARQAEEIQPEQPDQPKRPERPDRTKRPERPDRPKRKDRLNRPDRPKRKEQPNRQGRPNRQDRPKRLDRPKRKDKQNQADRLSKQERKQARLERQAQKRKNKELKRAKGEQIRDKDRMKDPETRELIKKKRIENRQFRQRGKFRNLQVGYQTREVTCVHKNGTTTILSLCDQQTLPVTYQACLITKDCEVTEWSEWSSCSKECYDLNGPKGQRTRTRKVQQFSVGGGAECPSLEESEPCSPQGDGVPPCVAYTWKTTEWSECRVDVLLSQQDRRRGNQTGLCGGGIQSREVYCVQVPSDSPPNLSSLKNKEASRPVNNDLCLGIAPNTTQVCHIPCPVECEVSAWSAWGPCTFESCQDQSSKKGFKLRKRKVLNEPTGGTGSCPHLTEAIPCEEPSCYEWLLLKLEECIPDNDKECGPGTQDPQVQCVNSDGEFVDRQMCRDAILPMPALCDVPCPKDCVLSPWTSWSLCSHTCSGKNTEGKQTRSRSILAYNAGDGGVQCPNNSALQEVRSCNEHPCTVYHWQTGPWGQCIEDTSVPAANGSLTRSGAGTTGTEASCSVGMQTRKVICVRVNVGQVPPKKCPESLRPETVRPCLLPCKRDCIVTPYSDWSPCPSTCQGGGATKRKQSRKRIIIQLPANGGQDCPEVLYQEKECEAPSVCPGFRWKTHKWRRCQLVPWSIRQDSPGAQETCGPGLQARAVSCKKQDGGQVDISACLKLAGPMPPLTQACQLPCQDDCQLTAWSKFSSCASDCVGVRTRRRALVGKSKKRDHCKNTQLYPLSETQYCPCNKYNAQPVGNWSDCILPEGGRVEGILGMKVQGDIKECGQGYRYQAMVCYDQDNRLVETSRCNSHGYIEEACIIPCPSDCKLSEWSNWSRCSKSCGSGVKVRSKWLREKPYNGGRPCPKLDHVNQAQVYEVVPCQSDCGQYIWVAEPWSVWKVSNVDLKENCGEGVQTRKVRCMQNTIDGPSDPVEDYLCDPEEMPLGARESKLPCPEDCVLSDWTAWSRCPLPCSVNNSRERTAISIRQPGESKQCPPTTEKEPCTLNTNCFHYSYNITDWSTCQLSERAVCGNGIKTRMLDCVRSDGKSVDLKFCDELNLEKKWQMNASCVVECPINCQMSDWSSWSECSHTCGLAGKLWRQRTVIQASQGDGRPCPSQLEQWKPCPVKPCYSWRYSAWSPCKVEGARCGEGLRFRNVSCFVSDSAGNKGGGLVDEELCGDLEQSVDGDKQIILEEACTMPCPGECYLTDWTTWSSCQQSCVGGDDLGLGSVQVRSRAALAEEPENLEQCPEQEWESQPCTDGRCYEYKWMTGPWRSSSRAVWCLRSDGLNVTGGCLATSKPVSDRSCDPACDKHRSYCTEAGVCGCEEGYTEVMTSDGVLDQCTLIPVLEIPTGGDSKTDVKTIRAMSPTQASTNLPGRSGRTWYLQPFGPDGTLKTWVYGVAAGAFVLLVFIVSMSYLACKKPKKPQRRQMNNRLKPLTLAYDGPAFAFLPSYNTDLSSGERKAVGEYCGMGFY</sequence>
<dbReference type="InterPro" id="IPR051418">
    <property type="entry name" value="Spondin/Thrombospondin_T1"/>
</dbReference>
<dbReference type="PROSITE" id="PS50092">
    <property type="entry name" value="TSP1"/>
    <property type="match status" value="11"/>
</dbReference>
<evidence type="ECO:0000313" key="19">
    <source>
        <dbReference type="EMBL" id="KAF5909109.1"/>
    </source>
</evidence>
<dbReference type="GO" id="GO:0005886">
    <property type="term" value="C:plasma membrane"/>
    <property type="evidence" value="ECO:0007669"/>
    <property type="project" value="UniProtKB-SubCell"/>
</dbReference>
<keyword evidence="12" id="KW-0325">Glycoprotein</keyword>
<dbReference type="EMBL" id="QNUK01000007">
    <property type="protein sequence ID" value="KAF5909109.1"/>
    <property type="molecule type" value="Genomic_DNA"/>
</dbReference>
<proteinExistence type="predicted"/>
<dbReference type="SMART" id="SM00209">
    <property type="entry name" value="TSP1"/>
    <property type="match status" value="14"/>
</dbReference>
<keyword evidence="4" id="KW-0037">Angiogenesis</keyword>
<evidence type="ECO:0000256" key="15">
    <source>
        <dbReference type="SAM" id="MobiDB-lite"/>
    </source>
</evidence>
<feature type="compositionally biased region" description="Basic and acidic residues" evidence="15">
    <location>
        <begin position="242"/>
        <end position="254"/>
    </location>
</feature>
<gene>
    <name evidence="19" type="primary">thsd7aa</name>
    <name evidence="19" type="ORF">DAT39_001122</name>
</gene>
<feature type="domain" description="Spondin-like TSP1" evidence="17">
    <location>
        <begin position="1069"/>
        <end position="1111"/>
    </location>
</feature>
<dbReference type="Gene3D" id="2.20.100.10">
    <property type="entry name" value="Thrombospondin type-1 (TSP1) repeat"/>
    <property type="match status" value="9"/>
</dbReference>
<dbReference type="FunFam" id="2.20.100.10:FF:000015">
    <property type="entry name" value="Thrombospondin, type I, domain containing 7A"/>
    <property type="match status" value="1"/>
</dbReference>
<dbReference type="FunFam" id="2.20.100.10:FF:000050">
    <property type="entry name" value="Thrombospondin type 1 domain containing 7B"/>
    <property type="match status" value="1"/>
</dbReference>
<dbReference type="FunFam" id="2.20.100.10:FF:000014">
    <property type="entry name" value="Thrombospondin type 1 domain containing 7A"/>
    <property type="match status" value="1"/>
</dbReference>
<feature type="domain" description="Spondin-like TSP1" evidence="17">
    <location>
        <begin position="804"/>
        <end position="860"/>
    </location>
</feature>
<evidence type="ECO:0000256" key="2">
    <source>
        <dbReference type="ARBA" id="ARBA00004316"/>
    </source>
</evidence>
<keyword evidence="20" id="KW-1185">Reference proteome</keyword>
<keyword evidence="7" id="KW-0677">Repeat</keyword>
<dbReference type="InterPro" id="IPR000884">
    <property type="entry name" value="TSP1_rpt"/>
</dbReference>
<dbReference type="InterPro" id="IPR044004">
    <property type="entry name" value="TSP1_spondin_dom"/>
</dbReference>
<dbReference type="PANTHER" id="PTHR11311">
    <property type="entry name" value="SPONDIN"/>
    <property type="match status" value="1"/>
</dbReference>
<evidence type="ECO:0000256" key="16">
    <source>
        <dbReference type="SAM" id="Phobius"/>
    </source>
</evidence>
<evidence type="ECO:0000256" key="14">
    <source>
        <dbReference type="ARBA" id="ARBA00069078"/>
    </source>
</evidence>
<dbReference type="FunFam" id="2.20.100.10:FF:000027">
    <property type="entry name" value="Thrombospondin type 1 domain containing 7A"/>
    <property type="match status" value="1"/>
</dbReference>
<evidence type="ECO:0000256" key="1">
    <source>
        <dbReference type="ARBA" id="ARBA00004251"/>
    </source>
</evidence>
<feature type="domain" description="Thrombospondin type-1" evidence="18">
    <location>
        <begin position="1551"/>
        <end position="1590"/>
    </location>
</feature>
<comment type="caution">
    <text evidence="19">The sequence shown here is derived from an EMBL/GenBank/DDBJ whole genome shotgun (WGS) entry which is preliminary data.</text>
</comment>
<reference evidence="19" key="1">
    <citation type="submission" date="2020-07" db="EMBL/GenBank/DDBJ databases">
        <title>Clarias magur genome sequencing, assembly and annotation.</title>
        <authorList>
            <person name="Kushwaha B."/>
            <person name="Kumar R."/>
            <person name="Das P."/>
            <person name="Joshi C.G."/>
            <person name="Kumar D."/>
            <person name="Nagpure N.S."/>
            <person name="Pandey M."/>
            <person name="Agarwal S."/>
            <person name="Srivastava S."/>
            <person name="Singh M."/>
            <person name="Sahoo L."/>
            <person name="Jayasankar P."/>
            <person name="Meher P.K."/>
            <person name="Koringa P.G."/>
            <person name="Iquebal M.A."/>
            <person name="Das S.P."/>
            <person name="Bit A."/>
            <person name="Patnaik S."/>
            <person name="Patel N."/>
            <person name="Shah T.M."/>
            <person name="Hinsu A."/>
            <person name="Jena J.K."/>
        </authorList>
    </citation>
    <scope>NUCLEOTIDE SEQUENCE</scope>
    <source>
        <strain evidence="19">CIFAMagur01</strain>
        <tissue evidence="19">Testis</tissue>
    </source>
</reference>
<feature type="transmembrane region" description="Helical" evidence="16">
    <location>
        <begin position="1640"/>
        <end position="1663"/>
    </location>
</feature>
<evidence type="ECO:0000256" key="5">
    <source>
        <dbReference type="ARBA" id="ARBA00022692"/>
    </source>
</evidence>
<feature type="region of interest" description="Disordered" evidence="15">
    <location>
        <begin position="202"/>
        <end position="326"/>
    </location>
</feature>
<dbReference type="GO" id="GO:0030154">
    <property type="term" value="P:cell differentiation"/>
    <property type="evidence" value="ECO:0007669"/>
    <property type="project" value="UniProtKB-KW"/>
</dbReference>
<keyword evidence="11" id="KW-1015">Disulfide bond</keyword>
<evidence type="ECO:0000256" key="4">
    <source>
        <dbReference type="ARBA" id="ARBA00022657"/>
    </source>
</evidence>
<evidence type="ECO:0000256" key="9">
    <source>
        <dbReference type="ARBA" id="ARBA00022989"/>
    </source>
</evidence>
<comment type="subcellular location">
    <subcellularLocation>
        <location evidence="1">Cell membrane</location>
        <topology evidence="1">Single-pass type I membrane protein</topology>
    </subcellularLocation>
    <subcellularLocation>
        <location evidence="2">Cell projection</location>
    </subcellularLocation>
</comment>
<dbReference type="Pfam" id="PF00090">
    <property type="entry name" value="TSP_1"/>
    <property type="match status" value="3"/>
</dbReference>
<evidence type="ECO:0000313" key="20">
    <source>
        <dbReference type="Proteomes" id="UP000727407"/>
    </source>
</evidence>
<dbReference type="Pfam" id="PF23308">
    <property type="entry name" value="TSP1_TSH7A-B_C"/>
    <property type="match status" value="1"/>
</dbReference>
<evidence type="ECO:0000256" key="12">
    <source>
        <dbReference type="ARBA" id="ARBA00023180"/>
    </source>
</evidence>
<dbReference type="GO" id="GO:0030036">
    <property type="term" value="P:actin cytoskeleton organization"/>
    <property type="evidence" value="ECO:0007669"/>
    <property type="project" value="TreeGrafter"/>
</dbReference>
<feature type="domain" description="Spondin-like TSP1" evidence="17">
    <location>
        <begin position="390"/>
        <end position="443"/>
    </location>
</feature>
<evidence type="ECO:0000256" key="6">
    <source>
        <dbReference type="ARBA" id="ARBA00022729"/>
    </source>
</evidence>
<dbReference type="GO" id="GO:0042995">
    <property type="term" value="C:cell projection"/>
    <property type="evidence" value="ECO:0007669"/>
    <property type="project" value="UniProtKB-SubCell"/>
</dbReference>
<dbReference type="FunFam" id="2.20.100.10:FF:000019">
    <property type="entry name" value="Thrombospondin type 1 domain containing 7A"/>
    <property type="match status" value="1"/>
</dbReference>
<dbReference type="Proteomes" id="UP000727407">
    <property type="component" value="Unassembled WGS sequence"/>
</dbReference>
<accession>A0A8J4UAM1</accession>
<feature type="domain" description="Spondin-like TSP1" evidence="17">
    <location>
        <begin position="1319"/>
        <end position="1372"/>
    </location>
</feature>
<feature type="domain" description="Spondin-like TSP1" evidence="17">
    <location>
        <begin position="661"/>
        <end position="720"/>
    </location>
</feature>
<dbReference type="FunFam" id="2.20.100.10:FF:000031">
    <property type="entry name" value="Thrombospondin type 1 domain containing 7A"/>
    <property type="match status" value="1"/>
</dbReference>
<evidence type="ECO:0000259" key="18">
    <source>
        <dbReference type="Pfam" id="PF23308"/>
    </source>
</evidence>
<keyword evidence="5 16" id="KW-0812">Transmembrane</keyword>
<name>A0A8J4UAM1_CLAMG</name>
<dbReference type="InterPro" id="IPR036383">
    <property type="entry name" value="TSP1_rpt_sf"/>
</dbReference>
<keyword evidence="6" id="KW-0732">Signal</keyword>
<dbReference type="OrthoDB" id="5814848at2759"/>
<feature type="compositionally biased region" description="Basic and acidic residues" evidence="15">
    <location>
        <begin position="306"/>
        <end position="326"/>
    </location>
</feature>
<keyword evidence="8" id="KW-0221">Differentiation</keyword>
<dbReference type="InterPro" id="IPR056991">
    <property type="entry name" value="TSP1_TSH7A-B_C"/>
</dbReference>
<dbReference type="GO" id="GO:0001525">
    <property type="term" value="P:angiogenesis"/>
    <property type="evidence" value="ECO:0007669"/>
    <property type="project" value="UniProtKB-KW"/>
</dbReference>
<organism evidence="19 20">
    <name type="scientific">Clarias magur</name>
    <name type="common">Asian catfish</name>
    <name type="synonym">Macropteronotus magur</name>
    <dbReference type="NCBI Taxonomy" id="1594786"/>
    <lineage>
        <taxon>Eukaryota</taxon>
        <taxon>Metazoa</taxon>
        <taxon>Chordata</taxon>
        <taxon>Craniata</taxon>
        <taxon>Vertebrata</taxon>
        <taxon>Euteleostomi</taxon>
        <taxon>Actinopterygii</taxon>
        <taxon>Neopterygii</taxon>
        <taxon>Teleostei</taxon>
        <taxon>Ostariophysi</taxon>
        <taxon>Siluriformes</taxon>
        <taxon>Clariidae</taxon>
        <taxon>Clarias</taxon>
    </lineage>
</organism>
<feature type="non-terminal residue" evidence="19">
    <location>
        <position position="1717"/>
    </location>
</feature>
<evidence type="ECO:0000259" key="17">
    <source>
        <dbReference type="Pfam" id="PF19028"/>
    </source>
</evidence>
<keyword evidence="10 16" id="KW-0472">Membrane</keyword>
<keyword evidence="3" id="KW-1003">Cell membrane</keyword>
<feature type="compositionally biased region" description="Basic and acidic residues" evidence="15">
    <location>
        <begin position="216"/>
        <end position="234"/>
    </location>
</feature>
<evidence type="ECO:0000256" key="13">
    <source>
        <dbReference type="ARBA" id="ARBA00023273"/>
    </source>
</evidence>
<dbReference type="SUPFAM" id="SSF82895">
    <property type="entry name" value="TSP-1 type 1 repeat"/>
    <property type="match status" value="9"/>
</dbReference>
<protein>
    <recommendedName>
        <fullName evidence="14">Thrombospondin type-1 domain-containing protein 7A</fullName>
    </recommendedName>
</protein>
<evidence type="ECO:0000256" key="3">
    <source>
        <dbReference type="ARBA" id="ARBA00022475"/>
    </source>
</evidence>